<dbReference type="InterPro" id="IPR021847">
    <property type="entry name" value="DUF3443"/>
</dbReference>
<evidence type="ECO:0000313" key="1">
    <source>
        <dbReference type="EMBL" id="OIQ89504.1"/>
    </source>
</evidence>
<evidence type="ECO:0008006" key="2">
    <source>
        <dbReference type="Google" id="ProtNLM"/>
    </source>
</evidence>
<dbReference type="EMBL" id="MLJW01000327">
    <property type="protein sequence ID" value="OIQ89504.1"/>
    <property type="molecule type" value="Genomic_DNA"/>
</dbReference>
<dbReference type="Pfam" id="PF11925">
    <property type="entry name" value="DUF3443"/>
    <property type="match status" value="1"/>
</dbReference>
<organism evidence="1">
    <name type="scientific">mine drainage metagenome</name>
    <dbReference type="NCBI Taxonomy" id="410659"/>
    <lineage>
        <taxon>unclassified sequences</taxon>
        <taxon>metagenomes</taxon>
        <taxon>ecological metagenomes</taxon>
    </lineage>
</organism>
<sequence length="420" mass="41217">MRCTAAALALCATAALGALLAGCGGGGGGNAPAAAGSSRVGSDAASAGATSGLDVTLAGAMTPASNQVPVTIGPFAAGGRTANLPYVTVTVCNSSGSCVDVDHVVLDTGSFGLRVTAASVAALNLPPLPAASGGTLAECAYFLSGTTWGSIARARVQMGGEVASNASIQIIGDKASGASPRACTDRGADQGSVTGLGGNGLLGMGLFATDIGTGRYFACNGTTCSPATTLPLQPVVNPAWLFPRDNNGLILQLPAVGRTGAATATGLLTFGIDTEPDNSIANYALLAADSKGNFKATLQGADYGSSFIDSGSNFTYATLSVPDVTGGGLYAPATYATYPLELTPNVGTGQGITTQILVINPSALNFDTDTAFDDVAAPGSPSGPLGSVDLGLTSFFGHATALLFAGKSCAQGSGPLYALH</sequence>
<dbReference type="AlphaFoldDB" id="A0A1J5R0R8"/>
<dbReference type="PROSITE" id="PS51257">
    <property type="entry name" value="PROKAR_LIPOPROTEIN"/>
    <property type="match status" value="1"/>
</dbReference>
<protein>
    <recommendedName>
        <fullName evidence="2">DUF3443 family protein</fullName>
    </recommendedName>
</protein>
<proteinExistence type="predicted"/>
<name>A0A1J5R0R8_9ZZZZ</name>
<reference evidence="1" key="1">
    <citation type="submission" date="2016-10" db="EMBL/GenBank/DDBJ databases">
        <title>Sequence of Gallionella enrichment culture.</title>
        <authorList>
            <person name="Poehlein A."/>
            <person name="Muehling M."/>
            <person name="Daniel R."/>
        </authorList>
    </citation>
    <scope>NUCLEOTIDE SEQUENCE</scope>
</reference>
<comment type="caution">
    <text evidence="1">The sequence shown here is derived from an EMBL/GenBank/DDBJ whole genome shotgun (WGS) entry which is preliminary data.</text>
</comment>
<gene>
    <name evidence="1" type="ORF">GALL_285810</name>
</gene>
<accession>A0A1J5R0R8</accession>